<dbReference type="InterPro" id="IPR012327">
    <property type="entry name" value="MeTrfase_D12"/>
</dbReference>
<evidence type="ECO:0000313" key="6">
    <source>
        <dbReference type="EMBL" id="EHG31746.1"/>
    </source>
</evidence>
<dbReference type="EC" id="2.1.1.72" evidence="1"/>
<evidence type="ECO:0000256" key="5">
    <source>
        <dbReference type="ARBA" id="ARBA00047942"/>
    </source>
</evidence>
<dbReference type="AlphaFoldDB" id="A0AA87FKJ9"/>
<sequence length="336" mass="39231">MIDVKFPNVNYIGNKEKISSWIVDNFPIESGSVLDAFAGGGSLSFELKRRGFRVISNDALYAAYVINKALIENNKVALSEKDIMKYETIKLDNNQSSRFEWLKNTLYYAEEVDELAKLVLYSEKLLGYKKYLFQALIRRSMIRKLPYSRMNLDWNNIIKLRDEEYSYAKYGRRRAYHNESFISHILKEYEAYNKAVFDNGQKNRAIQMDVISAINKSKGVDVVYLDPPYPGTMNKYDEFYGKFDKIFDKDIDYVPMISYSQFWEGIEQIVATASQKADYLVLSLNSNSKPSFEEVVDLFSFWGEVEVKTRKHNYQVSGKQTKNQNLEMLAIVKFFK</sequence>
<evidence type="ECO:0000256" key="4">
    <source>
        <dbReference type="ARBA" id="ARBA00022691"/>
    </source>
</evidence>
<organism evidence="6 7">
    <name type="scientific">Enterococcus saccharolyticus 30_1</name>
    <dbReference type="NCBI Taxonomy" id="742813"/>
    <lineage>
        <taxon>Bacteria</taxon>
        <taxon>Bacillati</taxon>
        <taxon>Bacillota</taxon>
        <taxon>Bacilli</taxon>
        <taxon>Lactobacillales</taxon>
        <taxon>Enterococcaceae</taxon>
        <taxon>Enterococcus</taxon>
    </lineage>
</organism>
<dbReference type="InterPro" id="IPR029063">
    <property type="entry name" value="SAM-dependent_MTases_sf"/>
</dbReference>
<dbReference type="PROSITE" id="PS00092">
    <property type="entry name" value="N6_MTASE"/>
    <property type="match status" value="1"/>
</dbReference>
<dbReference type="Proteomes" id="UP000004393">
    <property type="component" value="Unassembled WGS sequence"/>
</dbReference>
<evidence type="ECO:0000313" key="7">
    <source>
        <dbReference type="Proteomes" id="UP000004393"/>
    </source>
</evidence>
<proteinExistence type="predicted"/>
<reference evidence="6 7" key="1">
    <citation type="submission" date="2011-10" db="EMBL/GenBank/DDBJ databases">
        <title>The Genome Sequence of Enterococcus saccharolyticus 30_1.</title>
        <authorList>
            <consortium name="The Broad Institute Genome Sequencing Platform"/>
            <person name="Earl A."/>
            <person name="Ward D."/>
            <person name="Feldgarden M."/>
            <person name="Gevers D."/>
            <person name="Daigneault M."/>
            <person name="Strauss J."/>
            <person name="Allen-Vercoe E."/>
            <person name="Young S.K."/>
            <person name="Zeng Q."/>
            <person name="Gargeya S."/>
            <person name="Fitzgerald M."/>
            <person name="Haas B."/>
            <person name="Abouelleil A."/>
            <person name="Alvarado L."/>
            <person name="Arachchi H.M."/>
            <person name="Berlin A."/>
            <person name="Brown A."/>
            <person name="Chapman S.B."/>
            <person name="Chen Z."/>
            <person name="Dunbar C."/>
            <person name="Freedman E."/>
            <person name="Gearin G."/>
            <person name="Gellesch M."/>
            <person name="Goldberg J."/>
            <person name="Griggs A."/>
            <person name="Gujja S."/>
            <person name="Heiman D."/>
            <person name="Howarth C."/>
            <person name="Larson L."/>
            <person name="Lui A."/>
            <person name="MacDonald P.J.P."/>
            <person name="Montmayeur A."/>
            <person name="Murphy C."/>
            <person name="Neiman D."/>
            <person name="Pearson M."/>
            <person name="Priest M."/>
            <person name="Roberts A."/>
            <person name="Saif S."/>
            <person name="Shea T."/>
            <person name="Shenoy N."/>
            <person name="Sisk P."/>
            <person name="Stolte C."/>
            <person name="Sykes S."/>
            <person name="Wortman J."/>
            <person name="Nusbaum C."/>
            <person name="Birren B."/>
        </authorList>
    </citation>
    <scope>NUCLEOTIDE SEQUENCE [LARGE SCALE GENOMIC DNA]</scope>
    <source>
        <strain evidence="6 7">30_1</strain>
    </source>
</reference>
<comment type="catalytic activity">
    <reaction evidence="5">
        <text>a 2'-deoxyadenosine in DNA + S-adenosyl-L-methionine = an N(6)-methyl-2'-deoxyadenosine in DNA + S-adenosyl-L-homocysteine + H(+)</text>
        <dbReference type="Rhea" id="RHEA:15197"/>
        <dbReference type="Rhea" id="RHEA-COMP:12418"/>
        <dbReference type="Rhea" id="RHEA-COMP:12419"/>
        <dbReference type="ChEBI" id="CHEBI:15378"/>
        <dbReference type="ChEBI" id="CHEBI:57856"/>
        <dbReference type="ChEBI" id="CHEBI:59789"/>
        <dbReference type="ChEBI" id="CHEBI:90615"/>
        <dbReference type="ChEBI" id="CHEBI:90616"/>
        <dbReference type="EC" id="2.1.1.72"/>
    </reaction>
</comment>
<dbReference type="GO" id="GO:0003676">
    <property type="term" value="F:nucleic acid binding"/>
    <property type="evidence" value="ECO:0007669"/>
    <property type="project" value="InterPro"/>
</dbReference>
<dbReference type="InterPro" id="IPR002052">
    <property type="entry name" value="DNA_methylase_N6_adenine_CS"/>
</dbReference>
<protein>
    <recommendedName>
        <fullName evidence="1">site-specific DNA-methyltransferase (adenine-specific)</fullName>
        <ecNumber evidence="1">2.1.1.72</ecNumber>
    </recommendedName>
</protein>
<evidence type="ECO:0000256" key="1">
    <source>
        <dbReference type="ARBA" id="ARBA00011900"/>
    </source>
</evidence>
<accession>A0AA87FKJ9</accession>
<keyword evidence="7" id="KW-1185">Reference proteome</keyword>
<evidence type="ECO:0000256" key="3">
    <source>
        <dbReference type="ARBA" id="ARBA00022679"/>
    </source>
</evidence>
<dbReference type="Pfam" id="PF02086">
    <property type="entry name" value="MethyltransfD12"/>
    <property type="match status" value="1"/>
</dbReference>
<dbReference type="SUPFAM" id="SSF53335">
    <property type="entry name" value="S-adenosyl-L-methionine-dependent methyltransferases"/>
    <property type="match status" value="1"/>
</dbReference>
<dbReference type="EMBL" id="ADLY01000002">
    <property type="protein sequence ID" value="EHG31746.1"/>
    <property type="molecule type" value="Genomic_DNA"/>
</dbReference>
<dbReference type="REBASE" id="42916">
    <property type="entry name" value="M2.Esa301ORF77P"/>
</dbReference>
<keyword evidence="2" id="KW-0489">Methyltransferase</keyword>
<name>A0AA87FKJ9_9ENTE</name>
<dbReference type="GO" id="GO:0009007">
    <property type="term" value="F:site-specific DNA-methyltransferase (adenine-specific) activity"/>
    <property type="evidence" value="ECO:0007669"/>
    <property type="project" value="UniProtKB-EC"/>
</dbReference>
<gene>
    <name evidence="6" type="ORF">HMPREF9478_00078</name>
</gene>
<dbReference type="PRINTS" id="PR00505">
    <property type="entry name" value="D12N6MTFRASE"/>
</dbReference>
<keyword evidence="3" id="KW-0808">Transferase</keyword>
<dbReference type="Gene3D" id="3.40.50.150">
    <property type="entry name" value="Vaccinia Virus protein VP39"/>
    <property type="match status" value="2"/>
</dbReference>
<evidence type="ECO:0000256" key="2">
    <source>
        <dbReference type="ARBA" id="ARBA00022603"/>
    </source>
</evidence>
<keyword evidence="4" id="KW-0949">S-adenosyl-L-methionine</keyword>
<dbReference type="RefSeq" id="WP_005469809.1">
    <property type="nucleotide sequence ID" value="NZ_JH376939.1"/>
</dbReference>
<dbReference type="GO" id="GO:0032259">
    <property type="term" value="P:methylation"/>
    <property type="evidence" value="ECO:0007669"/>
    <property type="project" value="UniProtKB-KW"/>
</dbReference>
<comment type="caution">
    <text evidence="6">The sequence shown here is derived from an EMBL/GenBank/DDBJ whole genome shotgun (WGS) entry which is preliminary data.</text>
</comment>
<dbReference type="GO" id="GO:0009307">
    <property type="term" value="P:DNA restriction-modification system"/>
    <property type="evidence" value="ECO:0007669"/>
    <property type="project" value="InterPro"/>
</dbReference>